<reference evidence="1 2" key="1">
    <citation type="journal article" date="2017" name="MBio">
        <title>Type VI secretion-mediated competition in the bee gut microbiome.</title>
        <authorList>
            <person name="Steele M.I."/>
            <person name="Kwong W.K."/>
            <person name="Powell J.E."/>
            <person name="Whiteley M."/>
            <person name="Moran N.A."/>
        </authorList>
    </citation>
    <scope>NUCLEOTIDE SEQUENCE [LARGE SCALE GENOMIC DNA]</scope>
    <source>
        <strain evidence="1 2">Nev3CBA3</strain>
    </source>
</reference>
<accession>A0A2N9XX47</accession>
<dbReference type="AlphaFoldDB" id="A0A2N9XX47"/>
<protein>
    <submittedName>
        <fullName evidence="1">Uncharacterized protein</fullName>
    </submittedName>
</protein>
<dbReference type="Proteomes" id="UP000229434">
    <property type="component" value="Unassembled WGS sequence"/>
</dbReference>
<evidence type="ECO:0000313" key="1">
    <source>
        <dbReference type="EMBL" id="PIT54450.1"/>
    </source>
</evidence>
<evidence type="ECO:0000313" key="2">
    <source>
        <dbReference type="Proteomes" id="UP000229434"/>
    </source>
</evidence>
<name>A0A2N9XX47_9NEIS</name>
<organism evidence="1 2">
    <name type="scientific">Snodgrassella alvi</name>
    <dbReference type="NCBI Taxonomy" id="1196083"/>
    <lineage>
        <taxon>Bacteria</taxon>
        <taxon>Pseudomonadati</taxon>
        <taxon>Pseudomonadota</taxon>
        <taxon>Betaproteobacteria</taxon>
        <taxon>Neisseriales</taxon>
        <taxon>Neisseriaceae</taxon>
        <taxon>Snodgrassella</taxon>
    </lineage>
</organism>
<proteinExistence type="predicted"/>
<dbReference type="EMBL" id="MEIS01000114">
    <property type="protein sequence ID" value="PIT54450.1"/>
    <property type="molecule type" value="Genomic_DNA"/>
</dbReference>
<gene>
    <name evidence="1" type="ORF">BHC49_08480</name>
</gene>
<dbReference type="RefSeq" id="WP_100137736.1">
    <property type="nucleotide sequence ID" value="NZ_MEIS01000114.1"/>
</dbReference>
<comment type="caution">
    <text evidence="1">The sequence shown here is derived from an EMBL/GenBank/DDBJ whole genome shotgun (WGS) entry which is preliminary data.</text>
</comment>
<sequence length="289" mass="34705">MEFTEVEKEDFLNELNQLYLKSKPVRYIERSEISSQIFENEQTFLEFINISYKEFHEAYCSMLNNPLFKRFRESYHVKIFCKKAIKYWKVRLKEVDDLPLFIFNQIMRKSCPNLYIKKNGEAQLFYNFQFNFFTYTWLDGIPFQLLIDIAKYICENPVKEHVTLKQAKAAVEYIAEHQYELLNQRKILTKYLIQNGQEPYSKLVGATVYNSRYHCTSEDLLQSIRYLNSYDNNNSRAKHFIIAICKNKYFRQRIFKPPISALTDLVQIIDEDILISSDTIERWIKESNI</sequence>